<protein>
    <recommendedName>
        <fullName evidence="4">HTH gntR-type domain-containing protein</fullName>
    </recommendedName>
</protein>
<evidence type="ECO:0000313" key="6">
    <source>
        <dbReference type="Proteomes" id="UP000294200"/>
    </source>
</evidence>
<dbReference type="InterPro" id="IPR028978">
    <property type="entry name" value="Chorismate_lyase_/UTRA_dom_sf"/>
</dbReference>
<gene>
    <name evidence="5" type="ORF">BZM27_18605</name>
</gene>
<dbReference type="AlphaFoldDB" id="A0A4R0XM75"/>
<evidence type="ECO:0000313" key="5">
    <source>
        <dbReference type="EMBL" id="TCG07511.1"/>
    </source>
</evidence>
<dbReference type="GO" id="GO:0045892">
    <property type="term" value="P:negative regulation of DNA-templated transcription"/>
    <property type="evidence" value="ECO:0007669"/>
    <property type="project" value="TreeGrafter"/>
</dbReference>
<dbReference type="CDD" id="cd07377">
    <property type="entry name" value="WHTH_GntR"/>
    <property type="match status" value="1"/>
</dbReference>
<dbReference type="SUPFAM" id="SSF46785">
    <property type="entry name" value="Winged helix' DNA-binding domain"/>
    <property type="match status" value="1"/>
</dbReference>
<evidence type="ECO:0000256" key="1">
    <source>
        <dbReference type="ARBA" id="ARBA00023015"/>
    </source>
</evidence>
<sequence length="247" mass="27294">MPGTTIAGALHERIRKEIKRRVAEHQYEMGDRLPSASELAKEFGVSLITIARALCDLQSAGVVDTVPGRGTFVRESRRFVFDIEDFLFSNFKDQSRYTIERSVTAASVTQGKIAIPILREFDTPNETMRCVRSMIAVDGMPTIHDVLYVPLCFGDKIVDELEGKSVGEVLRGQGVQFDEVKLLVGACPASDEAKVTFGISDGFPTLRRAYQLMTDNPSLSFFGVSESPFDRLAFGVSNKTDRGISSR</sequence>
<reference evidence="5 6" key="1">
    <citation type="submission" date="2017-02" db="EMBL/GenBank/DDBJ databases">
        <title>Paraburkholderia sophoroidis sp. nov. and Paraburkholderia steynii sp. nov. rhizobial symbionts of the fynbos legume Hypocalyptus sophoroides.</title>
        <authorList>
            <person name="Steenkamp E.T."/>
            <person name="Beukes C.W."/>
            <person name="Van Zyl E."/>
            <person name="Avontuur J."/>
            <person name="Chan W.Y."/>
            <person name="Hassen A."/>
            <person name="Palmer M."/>
            <person name="Mthombeni L."/>
            <person name="Phalane F."/>
            <person name="Sereme K."/>
            <person name="Venter S.N."/>
        </authorList>
    </citation>
    <scope>NUCLEOTIDE SEQUENCE [LARGE SCALE GENOMIC DNA]</scope>
    <source>
        <strain evidence="5 6">HC1.1ba</strain>
    </source>
</reference>
<dbReference type="PANTHER" id="PTHR44846">
    <property type="entry name" value="MANNOSYL-D-GLYCERATE TRANSPORT/METABOLISM SYSTEM REPRESSOR MNGR-RELATED"/>
    <property type="match status" value="1"/>
</dbReference>
<name>A0A4R0XM75_9BURK</name>
<proteinExistence type="predicted"/>
<dbReference type="Proteomes" id="UP000294200">
    <property type="component" value="Unassembled WGS sequence"/>
</dbReference>
<keyword evidence="1" id="KW-0805">Transcription regulation</keyword>
<keyword evidence="3" id="KW-0804">Transcription</keyword>
<dbReference type="PROSITE" id="PS50949">
    <property type="entry name" value="HTH_GNTR"/>
    <property type="match status" value="1"/>
</dbReference>
<evidence type="ECO:0000256" key="3">
    <source>
        <dbReference type="ARBA" id="ARBA00023163"/>
    </source>
</evidence>
<organism evidence="5 6">
    <name type="scientific">Paraburkholderia steynii</name>
    <dbReference type="NCBI Taxonomy" id="1245441"/>
    <lineage>
        <taxon>Bacteria</taxon>
        <taxon>Pseudomonadati</taxon>
        <taxon>Pseudomonadota</taxon>
        <taxon>Betaproteobacteria</taxon>
        <taxon>Burkholderiales</taxon>
        <taxon>Burkholderiaceae</taxon>
        <taxon>Paraburkholderia</taxon>
    </lineage>
</organism>
<dbReference type="InterPro" id="IPR050679">
    <property type="entry name" value="Bact_HTH_transcr_reg"/>
</dbReference>
<comment type="caution">
    <text evidence="5">The sequence shown here is derived from an EMBL/GenBank/DDBJ whole genome shotgun (WGS) entry which is preliminary data.</text>
</comment>
<dbReference type="GO" id="GO:0003677">
    <property type="term" value="F:DNA binding"/>
    <property type="evidence" value="ECO:0007669"/>
    <property type="project" value="UniProtKB-KW"/>
</dbReference>
<dbReference type="Pfam" id="PF00392">
    <property type="entry name" value="GntR"/>
    <property type="match status" value="1"/>
</dbReference>
<keyword evidence="6" id="KW-1185">Reference proteome</keyword>
<dbReference type="InterPro" id="IPR000524">
    <property type="entry name" value="Tscrpt_reg_HTH_GntR"/>
</dbReference>
<dbReference type="GO" id="GO:0003700">
    <property type="term" value="F:DNA-binding transcription factor activity"/>
    <property type="evidence" value="ECO:0007669"/>
    <property type="project" value="InterPro"/>
</dbReference>
<dbReference type="SUPFAM" id="SSF64288">
    <property type="entry name" value="Chorismate lyase-like"/>
    <property type="match status" value="1"/>
</dbReference>
<dbReference type="InterPro" id="IPR036388">
    <property type="entry name" value="WH-like_DNA-bd_sf"/>
</dbReference>
<accession>A0A4R0XM75</accession>
<dbReference type="Gene3D" id="3.40.1410.10">
    <property type="entry name" value="Chorismate lyase-like"/>
    <property type="match status" value="1"/>
</dbReference>
<dbReference type="PANTHER" id="PTHR44846:SF1">
    <property type="entry name" value="MANNOSYL-D-GLYCERATE TRANSPORT_METABOLISM SYSTEM REPRESSOR MNGR-RELATED"/>
    <property type="match status" value="1"/>
</dbReference>
<evidence type="ECO:0000256" key="2">
    <source>
        <dbReference type="ARBA" id="ARBA00023125"/>
    </source>
</evidence>
<dbReference type="Gene3D" id="1.10.10.10">
    <property type="entry name" value="Winged helix-like DNA-binding domain superfamily/Winged helix DNA-binding domain"/>
    <property type="match status" value="1"/>
</dbReference>
<dbReference type="InterPro" id="IPR036390">
    <property type="entry name" value="WH_DNA-bd_sf"/>
</dbReference>
<keyword evidence="2" id="KW-0238">DNA-binding</keyword>
<dbReference type="EMBL" id="MWML01000063">
    <property type="protein sequence ID" value="TCG07511.1"/>
    <property type="molecule type" value="Genomic_DNA"/>
</dbReference>
<feature type="domain" description="HTH gntR-type" evidence="4">
    <location>
        <begin position="8"/>
        <end position="76"/>
    </location>
</feature>
<evidence type="ECO:0000259" key="4">
    <source>
        <dbReference type="PROSITE" id="PS50949"/>
    </source>
</evidence>
<dbReference type="SMART" id="SM00345">
    <property type="entry name" value="HTH_GNTR"/>
    <property type="match status" value="1"/>
</dbReference>